<dbReference type="Gene3D" id="3.30.450.40">
    <property type="match status" value="1"/>
</dbReference>
<reference evidence="1 2" key="1">
    <citation type="submission" date="2016-12" db="EMBL/GenBank/DDBJ databases">
        <authorList>
            <person name="Song W.-J."/>
            <person name="Kurnit D.M."/>
        </authorList>
    </citation>
    <scope>NUCLEOTIDE SEQUENCE [LARGE SCALE GENOMIC DNA]</scope>
    <source>
        <strain evidence="1 2">IMCC3135</strain>
    </source>
</reference>
<dbReference type="Pfam" id="PF04340">
    <property type="entry name" value="DUF484"/>
    <property type="match status" value="1"/>
</dbReference>
<evidence type="ECO:0008006" key="3">
    <source>
        <dbReference type="Google" id="ProtNLM"/>
    </source>
</evidence>
<dbReference type="InterPro" id="IPR007435">
    <property type="entry name" value="DUF484"/>
</dbReference>
<dbReference type="InterPro" id="IPR029016">
    <property type="entry name" value="GAF-like_dom_sf"/>
</dbReference>
<dbReference type="KEGG" id="gai:IMCC3135_00075"/>
<accession>A0A2Z2NFX1</accession>
<dbReference type="EMBL" id="CP018632">
    <property type="protein sequence ID" value="ASJ70146.1"/>
    <property type="molecule type" value="Genomic_DNA"/>
</dbReference>
<dbReference type="OrthoDB" id="8525200at2"/>
<evidence type="ECO:0000313" key="1">
    <source>
        <dbReference type="EMBL" id="ASJ70146.1"/>
    </source>
</evidence>
<protein>
    <recommendedName>
        <fullName evidence="3">DUF484 family protein</fullName>
    </recommendedName>
</protein>
<organism evidence="1 2">
    <name type="scientific">Granulosicoccus antarcticus IMCC3135</name>
    <dbReference type="NCBI Taxonomy" id="1192854"/>
    <lineage>
        <taxon>Bacteria</taxon>
        <taxon>Pseudomonadati</taxon>
        <taxon>Pseudomonadota</taxon>
        <taxon>Gammaproteobacteria</taxon>
        <taxon>Chromatiales</taxon>
        <taxon>Granulosicoccaceae</taxon>
        <taxon>Granulosicoccus</taxon>
    </lineage>
</organism>
<evidence type="ECO:0000313" key="2">
    <source>
        <dbReference type="Proteomes" id="UP000250079"/>
    </source>
</evidence>
<keyword evidence="2" id="KW-1185">Reference proteome</keyword>
<dbReference type="PANTHER" id="PTHR38765">
    <property type="entry name" value="DUF484 DOMAIN-CONTAINING PROTEIN"/>
    <property type="match status" value="1"/>
</dbReference>
<sequence length="264" mass="29118">MQPEQADLSQVLTDDDVLRFLSRNPEFFVNNQDILPRLRIPHETGSAVSLIERQVSVLRGKCGTLENSLRDLIGVARENESLHQRLHVLIQEIISARNLNKIVDLTRASLQQNFNADDVHLLLFCTEPKKPAVRKRTSAVSAAKSATKAAPRVRTQKPIEGTQIVPHDDSALELFSELFANAETICGLPSEEQLSSLVGQDHSDVASAALIPLQHERPLGVIILTSRDESRFASGKGVMFLNHLGQLLSRRLATYGTILPVTVA</sequence>
<dbReference type="RefSeq" id="WP_088915714.1">
    <property type="nucleotide sequence ID" value="NZ_CP018632.1"/>
</dbReference>
<dbReference type="Proteomes" id="UP000250079">
    <property type="component" value="Chromosome"/>
</dbReference>
<gene>
    <name evidence="1" type="ORF">IMCC3135_00075</name>
</gene>
<dbReference type="AlphaFoldDB" id="A0A2Z2NFX1"/>
<dbReference type="PANTHER" id="PTHR38765:SF1">
    <property type="entry name" value="DUF484 DOMAIN-CONTAINING PROTEIN"/>
    <property type="match status" value="1"/>
</dbReference>
<proteinExistence type="predicted"/>
<name>A0A2Z2NFX1_9GAMM</name>